<accession>A0A0M0LNY3</accession>
<feature type="region of interest" description="Disordered" evidence="1">
    <location>
        <begin position="1"/>
        <end position="20"/>
    </location>
</feature>
<evidence type="ECO:0000313" key="2">
    <source>
        <dbReference type="EMBL" id="KOO52790.1"/>
    </source>
</evidence>
<evidence type="ECO:0000313" key="3">
    <source>
        <dbReference type="Proteomes" id="UP000037460"/>
    </source>
</evidence>
<proteinExistence type="predicted"/>
<dbReference type="Proteomes" id="UP000037460">
    <property type="component" value="Unassembled WGS sequence"/>
</dbReference>
<evidence type="ECO:0000256" key="1">
    <source>
        <dbReference type="SAM" id="MobiDB-lite"/>
    </source>
</evidence>
<dbReference type="AlphaFoldDB" id="A0A0M0LNY3"/>
<comment type="caution">
    <text evidence="2">The sequence shown here is derived from an EMBL/GenBank/DDBJ whole genome shotgun (WGS) entry which is preliminary data.</text>
</comment>
<gene>
    <name evidence="2" type="ORF">Ctob_015361</name>
</gene>
<name>A0A0M0LNY3_9EUKA</name>
<keyword evidence="3" id="KW-1185">Reference proteome</keyword>
<organism evidence="2 3">
    <name type="scientific">Chrysochromulina tobinii</name>
    <dbReference type="NCBI Taxonomy" id="1460289"/>
    <lineage>
        <taxon>Eukaryota</taxon>
        <taxon>Haptista</taxon>
        <taxon>Haptophyta</taxon>
        <taxon>Prymnesiophyceae</taxon>
        <taxon>Prymnesiales</taxon>
        <taxon>Chrysochromulinaceae</taxon>
        <taxon>Chrysochromulina</taxon>
    </lineage>
</organism>
<dbReference type="EMBL" id="JWZX01000501">
    <property type="protein sequence ID" value="KOO52790.1"/>
    <property type="molecule type" value="Genomic_DNA"/>
</dbReference>
<protein>
    <submittedName>
        <fullName evidence="2">Uncharacterized protein</fullName>
    </submittedName>
</protein>
<sequence length="264" mass="27570">MAVDDEASADGAVSGAPRAHVAAEVSVRERGAVRLALHVRAPCRAHASRKRAREGAVSGAREAGRGRGEVYKLVRDLEISLPEIGQQRQRQGVSRLVEHLGGVRGAAPPAAHDDAKDERAAVREASAAAAAARDSAAGVSGRGCAGAVVGASANGCTGSFVNGGTGSFVGRRSAHHGARSALRARWEPVYERFVCGTGRPLRLGGCGATMRPEPEHQIAELVECRELELEIARTLASSLTAVAYEPSMWTLEALRLAYPVLGDD</sequence>
<reference evidence="3" key="1">
    <citation type="journal article" date="2015" name="PLoS Genet.">
        <title>Genome Sequence and Transcriptome Analyses of Chrysochromulina tobin: Metabolic Tools for Enhanced Algal Fitness in the Prominent Order Prymnesiales (Haptophyceae).</title>
        <authorList>
            <person name="Hovde B.T."/>
            <person name="Deodato C.R."/>
            <person name="Hunsperger H.M."/>
            <person name="Ryken S.A."/>
            <person name="Yost W."/>
            <person name="Jha R.K."/>
            <person name="Patterson J."/>
            <person name="Monnat R.J. Jr."/>
            <person name="Barlow S.B."/>
            <person name="Starkenburg S.R."/>
            <person name="Cattolico R.A."/>
        </authorList>
    </citation>
    <scope>NUCLEOTIDE SEQUENCE</scope>
    <source>
        <strain evidence="3">CCMP291</strain>
    </source>
</reference>